<evidence type="ECO:0000259" key="2">
    <source>
        <dbReference type="Pfam" id="PF14082"/>
    </source>
</evidence>
<comment type="caution">
    <text evidence="3">The sequence shown here is derived from an EMBL/GenBank/DDBJ whole genome shotgun (WGS) entry which is preliminary data.</text>
</comment>
<dbReference type="AlphaFoldDB" id="A0A2P4UC97"/>
<evidence type="ECO:0000313" key="3">
    <source>
        <dbReference type="EMBL" id="POM22669.1"/>
    </source>
</evidence>
<reference evidence="3 4" key="1">
    <citation type="journal article" date="2017" name="Chemistry">
        <title>Isolation, Biosynthesis and Chemical Modifications of Rubterolones A-F: Rare Tropolone Alkaloids from Actinomadura sp. 5-2.</title>
        <authorList>
            <person name="Guo H."/>
            <person name="Benndorf R."/>
            <person name="Leichnitz D."/>
            <person name="Klassen J.L."/>
            <person name="Vollmers J."/>
            <person name="Gorls H."/>
            <person name="Steinacker M."/>
            <person name="Weigel C."/>
            <person name="Dahse H.M."/>
            <person name="Kaster A.K."/>
            <person name="de Beer Z.W."/>
            <person name="Poulsen M."/>
            <person name="Beemelmanns C."/>
        </authorList>
    </citation>
    <scope>NUCLEOTIDE SEQUENCE [LARGE SCALE GENOMIC DNA]</scope>
    <source>
        <strain evidence="3 4">5-2</strain>
    </source>
</reference>
<dbReference type="RefSeq" id="WP_168212234.1">
    <property type="nucleotide sequence ID" value="NZ_MTBP01000004.1"/>
</dbReference>
<evidence type="ECO:0000256" key="1">
    <source>
        <dbReference type="SAM" id="MobiDB-lite"/>
    </source>
</evidence>
<feature type="region of interest" description="Disordered" evidence="1">
    <location>
        <begin position="636"/>
        <end position="656"/>
    </location>
</feature>
<dbReference type="Proteomes" id="UP000242367">
    <property type="component" value="Unassembled WGS sequence"/>
</dbReference>
<sequence length="656" mass="74210">MFEPLSREDVPLGPFGGVELKLWRSRSGKIWHGDRTCRVLNDALREIVQTQPYSGTLADVAQPGGLHCAPDGTLATYLTAARALLKFDTETIRKAIRFAEGDFDLSIFSPSTLPEEHPTLTEASLLEVWQLCLSRRKQLTESILEEIPSRLPIIIAAAALRHQTASRVPYGRWEKYEDFLAAAEREFAPLNSDEWDAETAGRLISRSYVFTKYLKKIEEGIRPDKAIATLAEQQKNWVQRAAMNNVTSPPDEVHAIWLRIGEKWKAMLQGACAGHPGEVFAILHEDLLPFPAPIFHRLYPCARLRTTHFTWLAGNVPAVFRMMFRERNRGLLGLDLEREYTHLYTGDKPALFLQNLVTYHGMQKLAEHVETNAEETNREPVEVNTEDPHLHGFGEGFNDGGLARWQCFPALRAAKDGISFADEEDEEDPWDDDPDLEEAINQLLDRGDSATVLEAAQLQLRREKLAELKVLVESRSSSEGEVHQALKKLSWIFGGEYVNEAVRRRLTPGLELDIPLLRPDGVLHIVELKKPSLRIVKKHRSGFVAARAVHEGVGQVMNYMTLLDERRSELLDEFEIDTRRASATVVVGHPEFEENVSERTINETLRVLNSHLSRVEVISYKQLIDRAERNLDLTEHWTPDDSAQGPDPELGADDQA</sequence>
<name>A0A2P4UC97_9ACTN</name>
<gene>
    <name evidence="3" type="ORF">BTM25_48730</name>
</gene>
<evidence type="ECO:0000313" key="4">
    <source>
        <dbReference type="Proteomes" id="UP000242367"/>
    </source>
</evidence>
<keyword evidence="4" id="KW-1185">Reference proteome</keyword>
<proteinExistence type="predicted"/>
<protein>
    <recommendedName>
        <fullName evidence="2">Shedu protein SduA C-terminal domain-containing protein</fullName>
    </recommendedName>
</protein>
<dbReference type="EMBL" id="MTBP01000004">
    <property type="protein sequence ID" value="POM22669.1"/>
    <property type="molecule type" value="Genomic_DNA"/>
</dbReference>
<feature type="domain" description="Shedu protein SduA C-terminal" evidence="2">
    <location>
        <begin position="476"/>
        <end position="624"/>
    </location>
</feature>
<dbReference type="InterPro" id="IPR025359">
    <property type="entry name" value="SduA_C"/>
</dbReference>
<organism evidence="3 4">
    <name type="scientific">Actinomadura rubteroloni</name>
    <dbReference type="NCBI Taxonomy" id="1926885"/>
    <lineage>
        <taxon>Bacteria</taxon>
        <taxon>Bacillati</taxon>
        <taxon>Actinomycetota</taxon>
        <taxon>Actinomycetes</taxon>
        <taxon>Streptosporangiales</taxon>
        <taxon>Thermomonosporaceae</taxon>
        <taxon>Actinomadura</taxon>
    </lineage>
</organism>
<dbReference type="Pfam" id="PF14082">
    <property type="entry name" value="SduA_C"/>
    <property type="match status" value="1"/>
</dbReference>
<accession>A0A2P4UC97</accession>